<dbReference type="InterPro" id="IPR050808">
    <property type="entry name" value="Phage_Integrase"/>
</dbReference>
<name>A0A679I9C9_9ENTE</name>
<dbReference type="InterPro" id="IPR044068">
    <property type="entry name" value="CB"/>
</dbReference>
<evidence type="ECO:0000256" key="1">
    <source>
        <dbReference type="ARBA" id="ARBA00008857"/>
    </source>
</evidence>
<proteinExistence type="inferred from homology"/>
<keyword evidence="9" id="KW-1185">Reference proteome</keyword>
<feature type="domain" description="Core-binding (CB)" evidence="7">
    <location>
        <begin position="66"/>
        <end position="146"/>
    </location>
</feature>
<dbReference type="SUPFAM" id="SSF56349">
    <property type="entry name" value="DNA breaking-rejoining enzymes"/>
    <property type="match status" value="1"/>
</dbReference>
<dbReference type="CDD" id="cd01189">
    <property type="entry name" value="INT_ICEBs1_C_like"/>
    <property type="match status" value="1"/>
</dbReference>
<evidence type="ECO:0000256" key="3">
    <source>
        <dbReference type="ARBA" id="ARBA00023125"/>
    </source>
</evidence>
<dbReference type="Proteomes" id="UP000502998">
    <property type="component" value="Chromosome"/>
</dbReference>
<dbReference type="Pfam" id="PF14657">
    <property type="entry name" value="Arm-DNA-bind_4"/>
    <property type="match status" value="1"/>
</dbReference>
<dbReference type="Pfam" id="PF14659">
    <property type="entry name" value="Phage_int_SAM_3"/>
    <property type="match status" value="1"/>
</dbReference>
<evidence type="ECO:0000259" key="6">
    <source>
        <dbReference type="PROSITE" id="PS51898"/>
    </source>
</evidence>
<dbReference type="PROSITE" id="PS51900">
    <property type="entry name" value="CB"/>
    <property type="match status" value="1"/>
</dbReference>
<reference evidence="8 9" key="1">
    <citation type="submission" date="2020-02" db="EMBL/GenBank/DDBJ databases">
        <title>Characterization of vanA genotype vancomycin-resistant Enterococcus saigonensis VE80.</title>
        <authorList>
            <person name="Harada T."/>
            <person name="Motooka D."/>
            <person name="Nakamura S."/>
            <person name="Yamamoto Y."/>
            <person name="Kawahara R."/>
            <person name="Kawatsu K."/>
        </authorList>
    </citation>
    <scope>NUCLEOTIDE SEQUENCE [LARGE SCALE GENOMIC DNA]</scope>
    <source>
        <strain evidence="8 9">VE80</strain>
    </source>
</reference>
<dbReference type="Gene3D" id="1.10.443.10">
    <property type="entry name" value="Intergrase catalytic core"/>
    <property type="match status" value="1"/>
</dbReference>
<organism evidence="8 9">
    <name type="scientific">Enterococcus saigonensis</name>
    <dbReference type="NCBI Taxonomy" id="1805431"/>
    <lineage>
        <taxon>Bacteria</taxon>
        <taxon>Bacillati</taxon>
        <taxon>Bacillota</taxon>
        <taxon>Bacilli</taxon>
        <taxon>Lactobacillales</taxon>
        <taxon>Enterococcaceae</taxon>
        <taxon>Enterococcus</taxon>
    </lineage>
</organism>
<feature type="domain" description="Tyr recombinase" evidence="6">
    <location>
        <begin position="169"/>
        <end position="376"/>
    </location>
</feature>
<gene>
    <name evidence="8" type="ORF">EsVE80_04560</name>
</gene>
<dbReference type="EMBL" id="AP022822">
    <property type="protein sequence ID" value="BCA84933.1"/>
    <property type="molecule type" value="Genomic_DNA"/>
</dbReference>
<evidence type="ECO:0000256" key="2">
    <source>
        <dbReference type="ARBA" id="ARBA00022908"/>
    </source>
</evidence>
<evidence type="ECO:0000259" key="7">
    <source>
        <dbReference type="PROSITE" id="PS51900"/>
    </source>
</evidence>
<keyword evidence="4" id="KW-0233">DNA recombination</keyword>
<accession>A0A679I9C9</accession>
<evidence type="ECO:0000256" key="4">
    <source>
        <dbReference type="ARBA" id="ARBA00023172"/>
    </source>
</evidence>
<dbReference type="Pfam" id="PF00589">
    <property type="entry name" value="Phage_integrase"/>
    <property type="match status" value="1"/>
</dbReference>
<dbReference type="InterPro" id="IPR010998">
    <property type="entry name" value="Integrase_recombinase_N"/>
</dbReference>
<dbReference type="AlphaFoldDB" id="A0A679I9C9"/>
<dbReference type="PANTHER" id="PTHR30629:SF2">
    <property type="entry name" value="PROPHAGE INTEGRASE INTS-RELATED"/>
    <property type="match status" value="1"/>
</dbReference>
<protein>
    <submittedName>
        <fullName evidence="8">Site-specific integrase</fullName>
    </submittedName>
</protein>
<evidence type="ECO:0000313" key="9">
    <source>
        <dbReference type="Proteomes" id="UP000502998"/>
    </source>
</evidence>
<keyword evidence="3 5" id="KW-0238">DNA-binding</keyword>
<dbReference type="PROSITE" id="PS51898">
    <property type="entry name" value="TYR_RECOMBINASE"/>
    <property type="match status" value="1"/>
</dbReference>
<dbReference type="InterPro" id="IPR004107">
    <property type="entry name" value="Integrase_SAM-like_N"/>
</dbReference>
<dbReference type="InterPro" id="IPR013762">
    <property type="entry name" value="Integrase-like_cat_sf"/>
</dbReference>
<keyword evidence="2" id="KW-0229">DNA integration</keyword>
<dbReference type="GO" id="GO:0015074">
    <property type="term" value="P:DNA integration"/>
    <property type="evidence" value="ECO:0007669"/>
    <property type="project" value="UniProtKB-KW"/>
</dbReference>
<sequence>MAKFNQYRDKNNKRKWSFNGFIATDPISGKKIVTDRNGFNTKGEAQTAFDKLKREILNGLKKQQSITFEDLYWEWLDHHRNSGVKPSTVATNRRFLEPHALPKLGKLKLDKITVAYCQKLVNEWYDKYKQYHYIRRAVGQVMAYGVAMEYMDSNPMRKTLLPRKKEEEKAPNFYNKQELMAFMDYVKKLDNYKYYAFFWLLAITGMRKSEALALYVSDINIFNKTLTIGKTISTDENRQNILQTPKTKSSYRTISLDDTTIQILQKWIAIQKQDLLKLGYNMNSRKQFLFVNVENKVMYPQIANDWLTWIYDKAEKEGIIFKRITPHGFRHTACSLMFESGASINEVQQRLGHKDIKTTMNIYNHVTPQQAENTSQKLADYLAR</sequence>
<dbReference type="KEGG" id="esg:EsVE80_04560"/>
<evidence type="ECO:0000256" key="5">
    <source>
        <dbReference type="PROSITE-ProRule" id="PRU01248"/>
    </source>
</evidence>
<dbReference type="InterPro" id="IPR028259">
    <property type="entry name" value="AP2-like_int_N"/>
</dbReference>
<dbReference type="GO" id="GO:0006310">
    <property type="term" value="P:DNA recombination"/>
    <property type="evidence" value="ECO:0007669"/>
    <property type="project" value="UniProtKB-KW"/>
</dbReference>
<dbReference type="PANTHER" id="PTHR30629">
    <property type="entry name" value="PROPHAGE INTEGRASE"/>
    <property type="match status" value="1"/>
</dbReference>
<dbReference type="InterPro" id="IPR002104">
    <property type="entry name" value="Integrase_catalytic"/>
</dbReference>
<comment type="similarity">
    <text evidence="1">Belongs to the 'phage' integrase family.</text>
</comment>
<dbReference type="RefSeq" id="WP_173102306.1">
    <property type="nucleotide sequence ID" value="NZ_AP022822.1"/>
</dbReference>
<dbReference type="InterPro" id="IPR011010">
    <property type="entry name" value="DNA_brk_join_enz"/>
</dbReference>
<dbReference type="GO" id="GO:0003677">
    <property type="term" value="F:DNA binding"/>
    <property type="evidence" value="ECO:0007669"/>
    <property type="project" value="UniProtKB-UniRule"/>
</dbReference>
<evidence type="ECO:0000313" key="8">
    <source>
        <dbReference type="EMBL" id="BCA84933.1"/>
    </source>
</evidence>
<dbReference type="Gene3D" id="1.10.150.130">
    <property type="match status" value="1"/>
</dbReference>